<dbReference type="RefSeq" id="WP_344614446.1">
    <property type="nucleotide sequence ID" value="NZ_BAAARV010000033.1"/>
</dbReference>
<comment type="caution">
    <text evidence="2">The sequence shown here is derived from an EMBL/GenBank/DDBJ whole genome shotgun (WGS) entry which is preliminary data.</text>
</comment>
<accession>A0ABP5TKA0</accession>
<feature type="transmembrane region" description="Helical" evidence="1">
    <location>
        <begin position="253"/>
        <end position="286"/>
    </location>
</feature>
<keyword evidence="1" id="KW-0472">Membrane</keyword>
<protein>
    <recommendedName>
        <fullName evidence="4">Integral membrane protein</fullName>
    </recommendedName>
</protein>
<feature type="transmembrane region" description="Helical" evidence="1">
    <location>
        <begin position="421"/>
        <end position="439"/>
    </location>
</feature>
<evidence type="ECO:0008006" key="4">
    <source>
        <dbReference type="Google" id="ProtNLM"/>
    </source>
</evidence>
<evidence type="ECO:0000256" key="1">
    <source>
        <dbReference type="SAM" id="Phobius"/>
    </source>
</evidence>
<gene>
    <name evidence="2" type="ORF">GCM10010170_045260</name>
</gene>
<feature type="transmembrane region" description="Helical" evidence="1">
    <location>
        <begin position="293"/>
        <end position="316"/>
    </location>
</feature>
<feature type="transmembrane region" description="Helical" evidence="1">
    <location>
        <begin position="208"/>
        <end position="241"/>
    </location>
</feature>
<keyword evidence="3" id="KW-1185">Reference proteome</keyword>
<feature type="transmembrane region" description="Helical" evidence="1">
    <location>
        <begin position="20"/>
        <end position="38"/>
    </location>
</feature>
<reference evidence="3" key="1">
    <citation type="journal article" date="2019" name="Int. J. Syst. Evol. Microbiol.">
        <title>The Global Catalogue of Microorganisms (GCM) 10K type strain sequencing project: providing services to taxonomists for standard genome sequencing and annotation.</title>
        <authorList>
            <consortium name="The Broad Institute Genomics Platform"/>
            <consortium name="The Broad Institute Genome Sequencing Center for Infectious Disease"/>
            <person name="Wu L."/>
            <person name="Ma J."/>
        </authorList>
    </citation>
    <scope>NUCLEOTIDE SEQUENCE [LARGE SCALE GENOMIC DNA]</scope>
    <source>
        <strain evidence="3">JCM 3272</strain>
    </source>
</reference>
<evidence type="ECO:0000313" key="3">
    <source>
        <dbReference type="Proteomes" id="UP001501444"/>
    </source>
</evidence>
<feature type="transmembrane region" description="Helical" evidence="1">
    <location>
        <begin position="58"/>
        <end position="77"/>
    </location>
</feature>
<dbReference type="EMBL" id="BAAARV010000033">
    <property type="protein sequence ID" value="GAA2353729.1"/>
    <property type="molecule type" value="Genomic_DNA"/>
</dbReference>
<feature type="transmembrane region" description="Helical" evidence="1">
    <location>
        <begin position="89"/>
        <end position="107"/>
    </location>
</feature>
<feature type="transmembrane region" description="Helical" evidence="1">
    <location>
        <begin position="175"/>
        <end position="196"/>
    </location>
</feature>
<sequence>MSEPPAGPRTAAYRERRDALCWLLLGVAGLALAGLAVQLDARLGTASAPFLGRYKIRIGAGTLLAPAVAAVTLWLAASGRLTRLRWHEIQLFGYAAGLAWAIALALVDGWSGLTKALGSPEEYLGDVRQVGDAPLTYLRHFTADAVYHSVASRGHPPGPVLFLWALQQIGVTDHIVLGFLITAVSVLAIPLVLAAVRDSVGEEAARRYLPVLVLAPYAIWTAVSLDGLVAVLGAAAIVSGLRASRRRVRGWAAIGWALLAGLLIGVASLFSYSAPWLGLSLVCVYFARRRASLNALSGIGALLPVLGAQLLGFGWADGLVAAETDYAARIAPYRSVLWWSAISVVVLLLAAGPPIYASARKIRNTAMWPFLVGAGAAVVFSIAAGLARGGVEHAWLPFFPWLTVAAVAPERPGGDPPPSPLLLVGIGAIVAVVIEALLITPW</sequence>
<keyword evidence="1" id="KW-1133">Transmembrane helix</keyword>
<name>A0ABP5TKA0_9ACTN</name>
<feature type="transmembrane region" description="Helical" evidence="1">
    <location>
        <begin position="368"/>
        <end position="387"/>
    </location>
</feature>
<proteinExistence type="predicted"/>
<dbReference type="Proteomes" id="UP001501444">
    <property type="component" value="Unassembled WGS sequence"/>
</dbReference>
<keyword evidence="1" id="KW-0812">Transmembrane</keyword>
<organism evidence="2 3">
    <name type="scientific">Dactylosporangium salmoneum</name>
    <dbReference type="NCBI Taxonomy" id="53361"/>
    <lineage>
        <taxon>Bacteria</taxon>
        <taxon>Bacillati</taxon>
        <taxon>Actinomycetota</taxon>
        <taxon>Actinomycetes</taxon>
        <taxon>Micromonosporales</taxon>
        <taxon>Micromonosporaceae</taxon>
        <taxon>Dactylosporangium</taxon>
    </lineage>
</organism>
<evidence type="ECO:0000313" key="2">
    <source>
        <dbReference type="EMBL" id="GAA2353729.1"/>
    </source>
</evidence>
<feature type="transmembrane region" description="Helical" evidence="1">
    <location>
        <begin position="336"/>
        <end position="356"/>
    </location>
</feature>